<evidence type="ECO:0000259" key="12">
    <source>
        <dbReference type="PROSITE" id="PS50195"/>
    </source>
</evidence>
<feature type="compositionally biased region" description="Polar residues" evidence="11">
    <location>
        <begin position="60"/>
        <end position="71"/>
    </location>
</feature>
<dbReference type="InterPro" id="IPR015404">
    <property type="entry name" value="Vps5_C"/>
</dbReference>
<keyword evidence="5" id="KW-0813">Transport</keyword>
<evidence type="ECO:0000256" key="10">
    <source>
        <dbReference type="ARBA" id="ARBA00023136"/>
    </source>
</evidence>
<keyword evidence="14" id="KW-1185">Reference proteome</keyword>
<name>A0A4Y7Q8R8_9AGAM</name>
<dbReference type="FunFam" id="1.20.1270.60:FF:000022">
    <property type="entry name" value="Sorting nexin 3 protein"/>
    <property type="match status" value="1"/>
</dbReference>
<feature type="region of interest" description="Disordered" evidence="11">
    <location>
        <begin position="221"/>
        <end position="263"/>
    </location>
</feature>
<keyword evidence="7" id="KW-0597">Phosphoprotein</keyword>
<dbReference type="GO" id="GO:0045053">
    <property type="term" value="P:protein retention in Golgi apparatus"/>
    <property type="evidence" value="ECO:0007669"/>
    <property type="project" value="TreeGrafter"/>
</dbReference>
<dbReference type="VEuPathDB" id="FungiDB:BD410DRAFT_786829"/>
<dbReference type="Gene3D" id="3.30.1520.10">
    <property type="entry name" value="Phox-like domain"/>
    <property type="match status" value="1"/>
</dbReference>
<organism evidence="13 14">
    <name type="scientific">Rickenella mellea</name>
    <dbReference type="NCBI Taxonomy" id="50990"/>
    <lineage>
        <taxon>Eukaryota</taxon>
        <taxon>Fungi</taxon>
        <taxon>Dikarya</taxon>
        <taxon>Basidiomycota</taxon>
        <taxon>Agaricomycotina</taxon>
        <taxon>Agaricomycetes</taxon>
        <taxon>Hymenochaetales</taxon>
        <taxon>Rickenellaceae</taxon>
        <taxon>Rickenella</taxon>
    </lineage>
</organism>
<accession>A0A4Y7Q8R8</accession>
<dbReference type="GO" id="GO:0015031">
    <property type="term" value="P:protein transport"/>
    <property type="evidence" value="ECO:0007669"/>
    <property type="project" value="UniProtKB-KW"/>
</dbReference>
<dbReference type="GO" id="GO:0005829">
    <property type="term" value="C:cytosol"/>
    <property type="evidence" value="ECO:0007669"/>
    <property type="project" value="GOC"/>
</dbReference>
<evidence type="ECO:0000256" key="6">
    <source>
        <dbReference type="ARBA" id="ARBA00022490"/>
    </source>
</evidence>
<evidence type="ECO:0000256" key="11">
    <source>
        <dbReference type="SAM" id="MobiDB-lite"/>
    </source>
</evidence>
<gene>
    <name evidence="13" type="ORF">BD410DRAFT_786829</name>
</gene>
<feature type="compositionally biased region" description="Basic and acidic residues" evidence="11">
    <location>
        <begin position="86"/>
        <end position="97"/>
    </location>
</feature>
<evidence type="ECO:0000256" key="2">
    <source>
        <dbReference type="ARBA" id="ARBA00004496"/>
    </source>
</evidence>
<feature type="region of interest" description="Disordered" evidence="11">
    <location>
        <begin position="1"/>
        <end position="185"/>
    </location>
</feature>
<evidence type="ECO:0000256" key="7">
    <source>
        <dbReference type="ARBA" id="ARBA00022553"/>
    </source>
</evidence>
<dbReference type="OrthoDB" id="271164at2759"/>
<dbReference type="PROSITE" id="PS50195">
    <property type="entry name" value="PX"/>
    <property type="match status" value="1"/>
</dbReference>
<dbReference type="GO" id="GO:0005768">
    <property type="term" value="C:endosome"/>
    <property type="evidence" value="ECO:0007669"/>
    <property type="project" value="TreeGrafter"/>
</dbReference>
<keyword evidence="6" id="KW-0963">Cytoplasm</keyword>
<dbReference type="InterPro" id="IPR027267">
    <property type="entry name" value="AH/BAR_dom_sf"/>
</dbReference>
<dbReference type="STRING" id="50990.A0A4Y7Q8R8"/>
<evidence type="ECO:0000256" key="3">
    <source>
        <dbReference type="ARBA" id="ARBA00004555"/>
    </source>
</evidence>
<dbReference type="PANTHER" id="PTHR10555">
    <property type="entry name" value="SORTING NEXIN"/>
    <property type="match status" value="1"/>
</dbReference>
<sequence length="652" mass="72098">MDGFDDLLKSSGALEDNPFSDPFANPRSGSPDPWATFGAPSTVDHVEGFGSSHMPDSPYDSHTNHSFSAPTFQGGERDVLQSSVESDQHRPLPDHETPQSPGFRESVDAEEQPPHFNAEPTSPTPTPAIPNTPSSPLRLSEKQPESVAAHERRDSVPAPSTVTTRPVAQRSASPPPTPPPASLDSVQRIVSPLDNTASATIERSFASLALGGESVGGWQDSGSSFINDQSSSVSSNESTANVVTTTQLSQDDDSPTKAVASPNRWRDLPQSQFSIRVDDPQKVGDPIRPFIMYTVHTRTTCSLFTKASFSVLRRYSDFLWLYDTLTMNNPGVIVPPVPGKSPFGRFENQFVQQRRLALERCIQKIANHPILFKDQDFRFFLESDTFALDIKQRKAEIAQERGGLMSSIGQTIAGPKFYEMDDWFDARKAYLDSLESQLKGLVKAIDVASKQRAELATAIGEFAQTVGDLSTSDLGKQLAHSLSTMSDVEKKAQDLQQIQAQEDVATFMSIAEEYARIINSVRNAFSSRIRCYNLWQNADSEVRRVKQAHEKARSQGRIPADRLGHSLSQIADAERKALDSKQEFDRASNLIKAEMRRFEEERVQDFKVALEEFLGGMISRQKELISSWESFQEVLLKKASAQRIGATADQEG</sequence>
<dbReference type="GO" id="GO:0030904">
    <property type="term" value="C:retromer complex"/>
    <property type="evidence" value="ECO:0007669"/>
    <property type="project" value="UniProtKB-ARBA"/>
</dbReference>
<keyword evidence="9" id="KW-0333">Golgi apparatus</keyword>
<feature type="compositionally biased region" description="Low complexity" evidence="11">
    <location>
        <begin position="223"/>
        <end position="246"/>
    </location>
</feature>
<dbReference type="PANTHER" id="PTHR10555:SF170">
    <property type="entry name" value="FI18122P1"/>
    <property type="match status" value="1"/>
</dbReference>
<comment type="similarity">
    <text evidence="4">Belongs to the sorting nexin family.</text>
</comment>
<dbReference type="SMART" id="SM00312">
    <property type="entry name" value="PX"/>
    <property type="match status" value="1"/>
</dbReference>
<proteinExistence type="inferred from homology"/>
<dbReference type="Proteomes" id="UP000294933">
    <property type="component" value="Unassembled WGS sequence"/>
</dbReference>
<dbReference type="Pfam" id="PF09325">
    <property type="entry name" value="Vps5"/>
    <property type="match status" value="1"/>
</dbReference>
<feature type="compositionally biased region" description="Basic and acidic residues" evidence="11">
    <location>
        <begin position="139"/>
        <end position="155"/>
    </location>
</feature>
<dbReference type="AlphaFoldDB" id="A0A4Y7Q8R8"/>
<dbReference type="SUPFAM" id="SSF103657">
    <property type="entry name" value="BAR/IMD domain-like"/>
    <property type="match status" value="1"/>
</dbReference>
<keyword evidence="8" id="KW-0653">Protein transport</keyword>
<dbReference type="InterPro" id="IPR001683">
    <property type="entry name" value="PX_dom"/>
</dbReference>
<dbReference type="Pfam" id="PF00787">
    <property type="entry name" value="PX"/>
    <property type="match status" value="1"/>
</dbReference>
<evidence type="ECO:0000313" key="14">
    <source>
        <dbReference type="Proteomes" id="UP000294933"/>
    </source>
</evidence>
<dbReference type="SUPFAM" id="SSF64268">
    <property type="entry name" value="PX domain"/>
    <property type="match status" value="1"/>
</dbReference>
<dbReference type="Gene3D" id="1.20.1270.60">
    <property type="entry name" value="Arfaptin homology (AH) domain/BAR domain"/>
    <property type="match status" value="1"/>
</dbReference>
<evidence type="ECO:0000256" key="9">
    <source>
        <dbReference type="ARBA" id="ARBA00023034"/>
    </source>
</evidence>
<reference evidence="13 14" key="1">
    <citation type="submission" date="2018-06" db="EMBL/GenBank/DDBJ databases">
        <title>A transcriptomic atlas of mushroom development highlights an independent origin of complex multicellularity.</title>
        <authorList>
            <consortium name="DOE Joint Genome Institute"/>
            <person name="Krizsan K."/>
            <person name="Almasi E."/>
            <person name="Merenyi Z."/>
            <person name="Sahu N."/>
            <person name="Viragh M."/>
            <person name="Koszo T."/>
            <person name="Mondo S."/>
            <person name="Kiss B."/>
            <person name="Balint B."/>
            <person name="Kues U."/>
            <person name="Barry K."/>
            <person name="Hegedus J.C."/>
            <person name="Henrissat B."/>
            <person name="Johnson J."/>
            <person name="Lipzen A."/>
            <person name="Ohm R."/>
            <person name="Nagy I."/>
            <person name="Pangilinan J."/>
            <person name="Yan J."/>
            <person name="Xiong Y."/>
            <person name="Grigoriev I.V."/>
            <person name="Hibbett D.S."/>
            <person name="Nagy L.G."/>
        </authorList>
    </citation>
    <scope>NUCLEOTIDE SEQUENCE [LARGE SCALE GENOMIC DNA]</scope>
    <source>
        <strain evidence="13 14">SZMC22713</strain>
    </source>
</reference>
<keyword evidence="10" id="KW-0472">Membrane</keyword>
<dbReference type="GO" id="GO:0005794">
    <property type="term" value="C:Golgi apparatus"/>
    <property type="evidence" value="ECO:0007669"/>
    <property type="project" value="UniProtKB-SubCell"/>
</dbReference>
<dbReference type="InterPro" id="IPR036871">
    <property type="entry name" value="PX_dom_sf"/>
</dbReference>
<dbReference type="GO" id="GO:0042147">
    <property type="term" value="P:retrograde transport, endosome to Golgi"/>
    <property type="evidence" value="ECO:0007669"/>
    <property type="project" value="TreeGrafter"/>
</dbReference>
<comment type="subcellular location">
    <subcellularLocation>
        <location evidence="2">Cytoplasm</location>
    </subcellularLocation>
    <subcellularLocation>
        <location evidence="3">Golgi apparatus</location>
    </subcellularLocation>
    <subcellularLocation>
        <location evidence="1">Membrane</location>
        <topology evidence="1">Peripheral membrane protein</topology>
        <orientation evidence="1">Cytoplasmic side</orientation>
    </subcellularLocation>
</comment>
<feature type="domain" description="PX" evidence="12">
    <location>
        <begin position="271"/>
        <end position="387"/>
    </location>
</feature>
<protein>
    <submittedName>
        <fullName evidence="13">Vps5-domain-containing protein</fullName>
    </submittedName>
</protein>
<evidence type="ECO:0000256" key="5">
    <source>
        <dbReference type="ARBA" id="ARBA00022448"/>
    </source>
</evidence>
<evidence type="ECO:0000256" key="8">
    <source>
        <dbReference type="ARBA" id="ARBA00022927"/>
    </source>
</evidence>
<dbReference type="EMBL" id="ML170169">
    <property type="protein sequence ID" value="TDL23588.1"/>
    <property type="molecule type" value="Genomic_DNA"/>
</dbReference>
<evidence type="ECO:0000313" key="13">
    <source>
        <dbReference type="EMBL" id="TDL23588.1"/>
    </source>
</evidence>
<dbReference type="GO" id="GO:0035091">
    <property type="term" value="F:phosphatidylinositol binding"/>
    <property type="evidence" value="ECO:0007669"/>
    <property type="project" value="InterPro"/>
</dbReference>
<evidence type="ECO:0000256" key="4">
    <source>
        <dbReference type="ARBA" id="ARBA00010883"/>
    </source>
</evidence>
<evidence type="ECO:0000256" key="1">
    <source>
        <dbReference type="ARBA" id="ARBA00004287"/>
    </source>
</evidence>